<keyword evidence="1" id="KW-0732">Signal</keyword>
<evidence type="ECO:0000256" key="1">
    <source>
        <dbReference type="SAM" id="SignalP"/>
    </source>
</evidence>
<feature type="signal peptide" evidence="1">
    <location>
        <begin position="1"/>
        <end position="20"/>
    </location>
</feature>
<evidence type="ECO:0000313" key="2">
    <source>
        <dbReference type="EMBL" id="SMB92595.1"/>
    </source>
</evidence>
<protein>
    <recommendedName>
        <fullName evidence="4">DUF2154 domain-containing protein</fullName>
    </recommendedName>
</protein>
<dbReference type="OrthoDB" id="941984at2"/>
<keyword evidence="3" id="KW-1185">Reference proteome</keyword>
<dbReference type="AlphaFoldDB" id="A0A1W1VGT8"/>
<dbReference type="EMBL" id="FWWU01000009">
    <property type="protein sequence ID" value="SMB92595.1"/>
    <property type="molecule type" value="Genomic_DNA"/>
</dbReference>
<dbReference type="STRING" id="695939.SAMN00790413_01650"/>
<dbReference type="Proteomes" id="UP000192582">
    <property type="component" value="Unassembled WGS sequence"/>
</dbReference>
<dbReference type="RefSeq" id="WP_084049076.1">
    <property type="nucleotide sequence ID" value="NZ_FWWU01000009.1"/>
</dbReference>
<gene>
    <name evidence="2" type="ORF">SAMN00790413_01650</name>
</gene>
<evidence type="ECO:0000313" key="3">
    <source>
        <dbReference type="Proteomes" id="UP000192582"/>
    </source>
</evidence>
<sequence>MKRAALGLLLALAALTLAYATSRPVDPSRAAHAQTLTEPLGTSRVAKLEIHVPAADVRVDTRAGAGHLFDAQATPAAGRLVRRLRPTGPLVYELQAPGRGPGVPWWLSWNGQERRTLDLALNPAMPTELALVSNVGEMKLNLRNAALRRLKLQGHAGDIGVILPARGQYRVHIASKLGEVAVVLPTRLAARVTVRQRLGDLSMPQGFTRRGDVYTSAGYAQAAQRVDLTIEANLGDVAVSVEGE</sequence>
<reference evidence="2 3" key="1">
    <citation type="submission" date="2017-04" db="EMBL/GenBank/DDBJ databases">
        <authorList>
            <person name="Afonso C.L."/>
            <person name="Miller P.J."/>
            <person name="Scott M.A."/>
            <person name="Spackman E."/>
            <person name="Goraichik I."/>
            <person name="Dimitrov K.M."/>
            <person name="Suarez D.L."/>
            <person name="Swayne D.E."/>
        </authorList>
    </citation>
    <scope>NUCLEOTIDE SEQUENCE [LARGE SCALE GENOMIC DNA]</scope>
    <source>
        <strain evidence="2 3">KR-140</strain>
    </source>
</reference>
<accession>A0A1W1VGT8</accession>
<feature type="chain" id="PRO_5012709541" description="DUF2154 domain-containing protein" evidence="1">
    <location>
        <begin position="21"/>
        <end position="244"/>
    </location>
</feature>
<name>A0A1W1VGT8_9DEIO</name>
<evidence type="ECO:0008006" key="4">
    <source>
        <dbReference type="Google" id="ProtNLM"/>
    </source>
</evidence>
<organism evidence="2 3">
    <name type="scientific">Deinococcus hopiensis KR-140</name>
    <dbReference type="NCBI Taxonomy" id="695939"/>
    <lineage>
        <taxon>Bacteria</taxon>
        <taxon>Thermotogati</taxon>
        <taxon>Deinococcota</taxon>
        <taxon>Deinococci</taxon>
        <taxon>Deinococcales</taxon>
        <taxon>Deinococcaceae</taxon>
        <taxon>Deinococcus</taxon>
    </lineage>
</organism>
<proteinExistence type="predicted"/>